<dbReference type="AlphaFoldDB" id="A0AAD7MVE0"/>
<dbReference type="EMBL" id="JARKIB010000135">
    <property type="protein sequence ID" value="KAJ7733917.1"/>
    <property type="molecule type" value="Genomic_DNA"/>
</dbReference>
<sequence length="92" mass="10069">MLPPGSMISCLAGFFLVLIFARKTILKIPFLGLVTNCGCHLRPIRTNPDVPVGLGSIRTARLRTQRLPGCSARSKTLTILLLTLEIFALNHI</sequence>
<organism evidence="1 2">
    <name type="scientific">Mycena metata</name>
    <dbReference type="NCBI Taxonomy" id="1033252"/>
    <lineage>
        <taxon>Eukaryota</taxon>
        <taxon>Fungi</taxon>
        <taxon>Dikarya</taxon>
        <taxon>Basidiomycota</taxon>
        <taxon>Agaricomycotina</taxon>
        <taxon>Agaricomycetes</taxon>
        <taxon>Agaricomycetidae</taxon>
        <taxon>Agaricales</taxon>
        <taxon>Marasmiineae</taxon>
        <taxon>Mycenaceae</taxon>
        <taxon>Mycena</taxon>
    </lineage>
</organism>
<gene>
    <name evidence="1" type="ORF">B0H16DRAFT_1578581</name>
</gene>
<accession>A0AAD7MVE0</accession>
<dbReference type="Proteomes" id="UP001215598">
    <property type="component" value="Unassembled WGS sequence"/>
</dbReference>
<proteinExistence type="predicted"/>
<keyword evidence="2" id="KW-1185">Reference proteome</keyword>
<evidence type="ECO:0000313" key="1">
    <source>
        <dbReference type="EMBL" id="KAJ7733917.1"/>
    </source>
</evidence>
<reference evidence="1" key="1">
    <citation type="submission" date="2023-03" db="EMBL/GenBank/DDBJ databases">
        <title>Massive genome expansion in bonnet fungi (Mycena s.s.) driven by repeated elements and novel gene families across ecological guilds.</title>
        <authorList>
            <consortium name="Lawrence Berkeley National Laboratory"/>
            <person name="Harder C.B."/>
            <person name="Miyauchi S."/>
            <person name="Viragh M."/>
            <person name="Kuo A."/>
            <person name="Thoen E."/>
            <person name="Andreopoulos B."/>
            <person name="Lu D."/>
            <person name="Skrede I."/>
            <person name="Drula E."/>
            <person name="Henrissat B."/>
            <person name="Morin E."/>
            <person name="Kohler A."/>
            <person name="Barry K."/>
            <person name="LaButti K."/>
            <person name="Morin E."/>
            <person name="Salamov A."/>
            <person name="Lipzen A."/>
            <person name="Mereny Z."/>
            <person name="Hegedus B."/>
            <person name="Baldrian P."/>
            <person name="Stursova M."/>
            <person name="Weitz H."/>
            <person name="Taylor A."/>
            <person name="Grigoriev I.V."/>
            <person name="Nagy L.G."/>
            <person name="Martin F."/>
            <person name="Kauserud H."/>
        </authorList>
    </citation>
    <scope>NUCLEOTIDE SEQUENCE</scope>
    <source>
        <strain evidence="1">CBHHK182m</strain>
    </source>
</reference>
<name>A0AAD7MVE0_9AGAR</name>
<evidence type="ECO:0000313" key="2">
    <source>
        <dbReference type="Proteomes" id="UP001215598"/>
    </source>
</evidence>
<protein>
    <submittedName>
        <fullName evidence="1">Uncharacterized protein</fullName>
    </submittedName>
</protein>
<comment type="caution">
    <text evidence="1">The sequence shown here is derived from an EMBL/GenBank/DDBJ whole genome shotgun (WGS) entry which is preliminary data.</text>
</comment>